<evidence type="ECO:0000256" key="1">
    <source>
        <dbReference type="ARBA" id="ARBA00004141"/>
    </source>
</evidence>
<keyword evidence="2" id="KW-0813">Transport</keyword>
<dbReference type="InterPro" id="IPR004776">
    <property type="entry name" value="Mem_transp_PIN-like"/>
</dbReference>
<dbReference type="AlphaFoldDB" id="A0A3E3EFP9"/>
<name>A0A3E3EFP9_9FIRM</name>
<dbReference type="Proteomes" id="UP000261032">
    <property type="component" value="Unassembled WGS sequence"/>
</dbReference>
<reference evidence="8 9" key="1">
    <citation type="submission" date="2018-08" db="EMBL/GenBank/DDBJ databases">
        <title>A genome reference for cultivated species of the human gut microbiota.</title>
        <authorList>
            <person name="Zou Y."/>
            <person name="Xue W."/>
            <person name="Luo G."/>
        </authorList>
    </citation>
    <scope>NUCLEOTIDE SEQUENCE [LARGE SCALE GENOMIC DNA]</scope>
    <source>
        <strain evidence="8 9">OM06-4</strain>
    </source>
</reference>
<keyword evidence="3" id="KW-1003">Cell membrane</keyword>
<feature type="transmembrane region" description="Helical" evidence="7">
    <location>
        <begin position="120"/>
        <end position="141"/>
    </location>
</feature>
<evidence type="ECO:0000256" key="2">
    <source>
        <dbReference type="ARBA" id="ARBA00022448"/>
    </source>
</evidence>
<dbReference type="GO" id="GO:0055085">
    <property type="term" value="P:transmembrane transport"/>
    <property type="evidence" value="ECO:0007669"/>
    <property type="project" value="InterPro"/>
</dbReference>
<feature type="transmembrane region" description="Helical" evidence="7">
    <location>
        <begin position="281"/>
        <end position="302"/>
    </location>
</feature>
<dbReference type="PANTHER" id="PTHR36838:SF3">
    <property type="entry name" value="TRANSPORTER AUXIN EFFLUX CARRIER EC FAMILY"/>
    <property type="match status" value="1"/>
</dbReference>
<comment type="caution">
    <text evidence="8">The sequence shown here is derived from an EMBL/GenBank/DDBJ whole genome shotgun (WGS) entry which is preliminary data.</text>
</comment>
<evidence type="ECO:0000256" key="3">
    <source>
        <dbReference type="ARBA" id="ARBA00022475"/>
    </source>
</evidence>
<proteinExistence type="predicted"/>
<evidence type="ECO:0000256" key="6">
    <source>
        <dbReference type="ARBA" id="ARBA00023136"/>
    </source>
</evidence>
<evidence type="ECO:0000313" key="9">
    <source>
        <dbReference type="Proteomes" id="UP000261032"/>
    </source>
</evidence>
<gene>
    <name evidence="8" type="ORF">DXB93_03625</name>
</gene>
<accession>A0A3E3EFP9</accession>
<organism evidence="8 9">
    <name type="scientific">Thomasclavelia ramosa</name>
    <dbReference type="NCBI Taxonomy" id="1547"/>
    <lineage>
        <taxon>Bacteria</taxon>
        <taxon>Bacillati</taxon>
        <taxon>Bacillota</taxon>
        <taxon>Erysipelotrichia</taxon>
        <taxon>Erysipelotrichales</taxon>
        <taxon>Coprobacillaceae</taxon>
        <taxon>Thomasclavelia</taxon>
    </lineage>
</organism>
<feature type="transmembrane region" description="Helical" evidence="7">
    <location>
        <begin position="187"/>
        <end position="210"/>
    </location>
</feature>
<evidence type="ECO:0000313" key="8">
    <source>
        <dbReference type="EMBL" id="RGD86609.1"/>
    </source>
</evidence>
<evidence type="ECO:0000256" key="4">
    <source>
        <dbReference type="ARBA" id="ARBA00022692"/>
    </source>
</evidence>
<sequence>MFDVLIKALGFVIVIVIGFLLKQFRILKKEDGYTLATIIMNVTLPCALFSNANGITINGAMIVLILMGIILNVLMVAIGYFVSNGKSAPTRAAYMINCSGYNIGNFVLPFVQAFFPGMGVAYLCMFDVGNALMGLGGTFAIASSVVSSEQKLSVSNVIKKLFSSIPFDVYIVIFFLALFKIKIPAPILSITDFIGAGNGFLAMLMIGLLLEIKISHDDFKDLISILSYRLLGNMLLMALCFFLLPLPLLAKKILIIALAAPISTVSAVFTRQCKYEGEVAAVANSLSILIGVGVLVVLLMLFV</sequence>
<dbReference type="EMBL" id="QUSL01000004">
    <property type="protein sequence ID" value="RGD86609.1"/>
    <property type="molecule type" value="Genomic_DNA"/>
</dbReference>
<dbReference type="Pfam" id="PF03547">
    <property type="entry name" value="Mem_trans"/>
    <property type="match status" value="1"/>
</dbReference>
<evidence type="ECO:0000256" key="7">
    <source>
        <dbReference type="SAM" id="Phobius"/>
    </source>
</evidence>
<keyword evidence="6 7" id="KW-0472">Membrane</keyword>
<dbReference type="RefSeq" id="WP_117580555.1">
    <property type="nucleotide sequence ID" value="NZ_QUSL01000004.1"/>
</dbReference>
<feature type="transmembrane region" description="Helical" evidence="7">
    <location>
        <begin position="161"/>
        <end position="181"/>
    </location>
</feature>
<feature type="transmembrane region" description="Helical" evidence="7">
    <location>
        <begin position="57"/>
        <end position="82"/>
    </location>
</feature>
<keyword evidence="4 7" id="KW-0812">Transmembrane</keyword>
<keyword evidence="5 7" id="KW-1133">Transmembrane helix</keyword>
<protein>
    <submittedName>
        <fullName evidence="8">Transporter</fullName>
    </submittedName>
</protein>
<feature type="transmembrane region" description="Helical" evidence="7">
    <location>
        <begin position="6"/>
        <end position="21"/>
    </location>
</feature>
<dbReference type="PANTHER" id="PTHR36838">
    <property type="entry name" value="AUXIN EFFLUX CARRIER FAMILY PROTEIN"/>
    <property type="match status" value="1"/>
</dbReference>
<comment type="subcellular location">
    <subcellularLocation>
        <location evidence="1">Membrane</location>
        <topology evidence="1">Multi-pass membrane protein</topology>
    </subcellularLocation>
</comment>
<dbReference type="GO" id="GO:0016020">
    <property type="term" value="C:membrane"/>
    <property type="evidence" value="ECO:0007669"/>
    <property type="project" value="UniProtKB-SubCell"/>
</dbReference>
<evidence type="ECO:0000256" key="5">
    <source>
        <dbReference type="ARBA" id="ARBA00022989"/>
    </source>
</evidence>
<feature type="transmembrane region" description="Helical" evidence="7">
    <location>
        <begin position="222"/>
        <end position="244"/>
    </location>
</feature>
<feature type="transmembrane region" description="Helical" evidence="7">
    <location>
        <begin position="94"/>
        <end position="114"/>
    </location>
</feature>
<feature type="transmembrane region" description="Helical" evidence="7">
    <location>
        <begin position="33"/>
        <end position="51"/>
    </location>
</feature>
<feature type="transmembrane region" description="Helical" evidence="7">
    <location>
        <begin position="250"/>
        <end position="269"/>
    </location>
</feature>